<dbReference type="InterPro" id="IPR021862">
    <property type="entry name" value="DUF3472"/>
</dbReference>
<dbReference type="Proteomes" id="UP000008948">
    <property type="component" value="Unassembled WGS sequence"/>
</dbReference>
<proteinExistence type="predicted"/>
<evidence type="ECO:0000256" key="1">
    <source>
        <dbReference type="SAM" id="SignalP"/>
    </source>
</evidence>
<protein>
    <recommendedName>
        <fullName evidence="2">Metalloprotease StcE beta-sandwich domain-containing protein</fullName>
    </recommendedName>
</protein>
<feature type="chain" id="PRO_5045396426" description="Metalloprotease StcE beta-sandwich domain-containing protein" evidence="1">
    <location>
        <begin position="24"/>
        <end position="340"/>
    </location>
</feature>
<feature type="signal peptide" evidence="1">
    <location>
        <begin position="1"/>
        <end position="23"/>
    </location>
</feature>
<dbReference type="InterPro" id="IPR048990">
    <property type="entry name" value="StcE_b-sandwich"/>
</dbReference>
<evidence type="ECO:0000313" key="4">
    <source>
        <dbReference type="Proteomes" id="UP000008948"/>
    </source>
</evidence>
<dbReference type="Pfam" id="PF20944">
    <property type="entry name" value="StcE_b-sandwich"/>
    <property type="match status" value="1"/>
</dbReference>
<accession>A0ABP2QSK0</accession>
<organism evidence="3 4">
    <name type="scientific">Bartonella vinsonii subsp. arupensis Pm136co</name>
    <dbReference type="NCBI Taxonomy" id="1094561"/>
    <lineage>
        <taxon>Bacteria</taxon>
        <taxon>Pseudomonadati</taxon>
        <taxon>Pseudomonadota</taxon>
        <taxon>Alphaproteobacteria</taxon>
        <taxon>Hyphomicrobiales</taxon>
        <taxon>Bartonellaceae</taxon>
        <taxon>Bartonella</taxon>
    </lineage>
</organism>
<gene>
    <name evidence="3" type="ORF">MEI_01081</name>
</gene>
<name>A0ABP2QSK0_BARVI</name>
<evidence type="ECO:0000313" key="3">
    <source>
        <dbReference type="EMBL" id="EJF97895.1"/>
    </source>
</evidence>
<keyword evidence="4" id="KW-1185">Reference proteome</keyword>
<comment type="caution">
    <text evidence="3">The sequence shown here is derived from an EMBL/GenBank/DDBJ whole genome shotgun (WGS) entry which is preliminary data.</text>
</comment>
<keyword evidence="1" id="KW-0732">Signal</keyword>
<evidence type="ECO:0000259" key="2">
    <source>
        <dbReference type="Pfam" id="PF20944"/>
    </source>
</evidence>
<feature type="domain" description="Metalloprotease StcE beta-sandwich" evidence="2">
    <location>
        <begin position="270"/>
        <end position="337"/>
    </location>
</feature>
<dbReference type="Gene3D" id="2.60.120.1230">
    <property type="match status" value="1"/>
</dbReference>
<reference evidence="3 4" key="1">
    <citation type="submission" date="2012-03" db="EMBL/GenBank/DDBJ databases">
        <title>The Genome Sequence of Bartonella vinsonii subsp. arupensis str. Pm136co.</title>
        <authorList>
            <consortium name="The Broad Institute Genome Sequencing Platform"/>
            <consortium name="The Broad Institute Genome Sequencing Center for Infectious Disease"/>
            <person name="Feldgarden M."/>
            <person name="Kirby J."/>
            <person name="Kosoy M."/>
            <person name="Birtles R."/>
            <person name="Probert W.S."/>
            <person name="Chiaraviglio L."/>
            <person name="Young S.K."/>
            <person name="Zeng Q."/>
            <person name="Gargeya S."/>
            <person name="Fitzgerald M."/>
            <person name="Haas B."/>
            <person name="Abouelleil A."/>
            <person name="Alvarado L."/>
            <person name="Arachchi H.M."/>
            <person name="Berlin A."/>
            <person name="Chapman S.B."/>
            <person name="Gearin G."/>
            <person name="Goldberg J."/>
            <person name="Griggs A."/>
            <person name="Gujja S."/>
            <person name="Hansen M."/>
            <person name="Heiman D."/>
            <person name="Howarth C."/>
            <person name="Larimer J."/>
            <person name="Lui A."/>
            <person name="MacDonald P.J.P."/>
            <person name="McCowen C."/>
            <person name="Montmayeur A."/>
            <person name="Murphy C."/>
            <person name="Neiman D."/>
            <person name="Pearson M."/>
            <person name="Priest M."/>
            <person name="Roberts A."/>
            <person name="Saif S."/>
            <person name="Shea T."/>
            <person name="Sisk P."/>
            <person name="Stolte C."/>
            <person name="Sykes S."/>
            <person name="Wortman J."/>
            <person name="Nusbaum C."/>
            <person name="Birren B."/>
        </authorList>
    </citation>
    <scope>NUCLEOTIDE SEQUENCE [LARGE SCALE GENOMIC DNA]</scope>
    <source>
        <strain evidence="3 4">Pm136co</strain>
    </source>
</reference>
<dbReference type="EMBL" id="AIMH01000031">
    <property type="protein sequence ID" value="EJF97895.1"/>
    <property type="molecule type" value="Genomic_DNA"/>
</dbReference>
<dbReference type="Pfam" id="PF11958">
    <property type="entry name" value="DUF3472"/>
    <property type="match status" value="1"/>
</dbReference>
<sequence>MYHKIRKILCVFVLCLVSAPSYAVSPGGIVLIQHAWPAYSEFNKLSFFQQIGHDGGPRSRYFWANHFSFKNGKVGYIGLQNRGGVHFFNYSIWNAVGWKSGQCRYFSHEGSGVQCDINVPWKMGHQYKLDVSKNKNLVTGTIIDLTNGTKTIVGVIEVPKTYGKFYNSVGFVEEYSQGNNQLSSCFVMGMQRSIFRNPIGDDTIKAKQSTYTYGNCNDPYVVQSSCDNNSCTNVVNDLKGIPSPHAPKVALVNKQNLSAQTLSNALKTVNLVVIRSQDGYWAPDIYFPQPGPLQWKSIFVDHRATYGSSLHVNNSVTKVNRGTQIMYMSDGERWKVINTR</sequence>